<evidence type="ECO:0000313" key="3">
    <source>
        <dbReference type="EMBL" id="EOA88492.1"/>
    </source>
</evidence>
<proteinExistence type="predicted"/>
<evidence type="ECO:0000256" key="1">
    <source>
        <dbReference type="SAM" id="MobiDB-lite"/>
    </source>
</evidence>
<evidence type="ECO:0000256" key="2">
    <source>
        <dbReference type="SAM" id="Phobius"/>
    </source>
</evidence>
<keyword evidence="2" id="KW-0472">Membrane</keyword>
<feature type="compositionally biased region" description="Low complexity" evidence="1">
    <location>
        <begin position="441"/>
        <end position="457"/>
    </location>
</feature>
<dbReference type="Proteomes" id="UP000016935">
    <property type="component" value="Unassembled WGS sequence"/>
</dbReference>
<dbReference type="AlphaFoldDB" id="R0KKI4"/>
<keyword evidence="2" id="KW-0812">Transmembrane</keyword>
<sequence length="487" mass="52506">MAHSAPTATANGQNGLLRALPASRILYLSLVGFVAWSTTAADAIISILEAASFSSAQSSLVGIAAAAGTFDLVSLGAIGFYLYHSLGSAHAALEQSGKARRAIVAVCILWSCIALLLSLVLIVVVKSRWDEITATSSSAPTLDWDSHVSGQMAAWVLSFISQAALYASPLWNRKAPLVQTVVTSGPRDSVISEMRTNRPRDLYIGKPVEPSSPLAAHLPRELSPALPSPTFSSRSSQSMRSFRESLRNVIRPVTSRTTLINQKSFTRDAPLSIYSNRQSVDTVSHSDGFDSWDTSSVSIPARDVVLQQTTPYKVTALEPIPGSRPNSPARPLDGPFLSELPEEEDDDDLAPPPRMMPDTARPPSPAVSEAHIHPLFRSESPSGLPPPTATPGTSIMASPYSTQAITCPRRSFSRMRSNSQLSQTNTLHQARSFSRDRRPTSEQSNSRSPSPPSRAMTPPIPDFVLNSSPRSSVCGARRVQLQYTPDR</sequence>
<feature type="transmembrane region" description="Helical" evidence="2">
    <location>
        <begin position="60"/>
        <end position="83"/>
    </location>
</feature>
<feature type="compositionally biased region" description="Acidic residues" evidence="1">
    <location>
        <begin position="340"/>
        <end position="349"/>
    </location>
</feature>
<feature type="compositionally biased region" description="Pro residues" evidence="1">
    <location>
        <begin position="350"/>
        <end position="365"/>
    </location>
</feature>
<evidence type="ECO:0000313" key="4">
    <source>
        <dbReference type="Proteomes" id="UP000016935"/>
    </source>
</evidence>
<dbReference type="HOGENOM" id="CLU_046317_0_0_1"/>
<feature type="compositionally biased region" description="Polar residues" evidence="1">
    <location>
        <begin position="390"/>
        <end position="405"/>
    </location>
</feature>
<protein>
    <submittedName>
        <fullName evidence="3">Uncharacterized protein</fullName>
    </submittedName>
</protein>
<dbReference type="OrthoDB" id="5431149at2759"/>
<gene>
    <name evidence="3" type="ORF">SETTUDRAFT_27297</name>
</gene>
<dbReference type="eggNOG" id="ENOG502S6ST">
    <property type="taxonomic scope" value="Eukaryota"/>
</dbReference>
<feature type="transmembrane region" description="Helical" evidence="2">
    <location>
        <begin position="25"/>
        <end position="48"/>
    </location>
</feature>
<feature type="region of interest" description="Disordered" evidence="1">
    <location>
        <begin position="316"/>
        <end position="487"/>
    </location>
</feature>
<dbReference type="RefSeq" id="XP_008023708.1">
    <property type="nucleotide sequence ID" value="XM_008025517.1"/>
</dbReference>
<accession>R0KKI4</accession>
<name>R0KKI4_EXST2</name>
<feature type="compositionally biased region" description="Polar residues" evidence="1">
    <location>
        <begin position="414"/>
        <end position="432"/>
    </location>
</feature>
<dbReference type="EMBL" id="KB908537">
    <property type="protein sequence ID" value="EOA88492.1"/>
    <property type="molecule type" value="Genomic_DNA"/>
</dbReference>
<organism evidence="3 4">
    <name type="scientific">Exserohilum turcicum (strain 28A)</name>
    <name type="common">Northern leaf blight fungus</name>
    <name type="synonym">Setosphaeria turcica</name>
    <dbReference type="NCBI Taxonomy" id="671987"/>
    <lineage>
        <taxon>Eukaryota</taxon>
        <taxon>Fungi</taxon>
        <taxon>Dikarya</taxon>
        <taxon>Ascomycota</taxon>
        <taxon>Pezizomycotina</taxon>
        <taxon>Dothideomycetes</taxon>
        <taxon>Pleosporomycetidae</taxon>
        <taxon>Pleosporales</taxon>
        <taxon>Pleosporineae</taxon>
        <taxon>Pleosporaceae</taxon>
        <taxon>Exserohilum</taxon>
    </lineage>
</organism>
<feature type="transmembrane region" description="Helical" evidence="2">
    <location>
        <begin position="103"/>
        <end position="125"/>
    </location>
</feature>
<reference evidence="3 4" key="2">
    <citation type="journal article" date="2013" name="PLoS Genet.">
        <title>Comparative genome structure, secondary metabolite, and effector coding capacity across Cochliobolus pathogens.</title>
        <authorList>
            <person name="Condon B.J."/>
            <person name="Leng Y."/>
            <person name="Wu D."/>
            <person name="Bushley K.E."/>
            <person name="Ohm R.A."/>
            <person name="Otillar R."/>
            <person name="Martin J."/>
            <person name="Schackwitz W."/>
            <person name="Grimwood J."/>
            <person name="MohdZainudin N."/>
            <person name="Xue C."/>
            <person name="Wang R."/>
            <person name="Manning V.A."/>
            <person name="Dhillon B."/>
            <person name="Tu Z.J."/>
            <person name="Steffenson B.J."/>
            <person name="Salamov A."/>
            <person name="Sun H."/>
            <person name="Lowry S."/>
            <person name="LaButti K."/>
            <person name="Han J."/>
            <person name="Copeland A."/>
            <person name="Lindquist E."/>
            <person name="Barry K."/>
            <person name="Schmutz J."/>
            <person name="Baker S.E."/>
            <person name="Ciuffetti L.M."/>
            <person name="Grigoriev I.V."/>
            <person name="Zhong S."/>
            <person name="Turgeon B.G."/>
        </authorList>
    </citation>
    <scope>NUCLEOTIDE SEQUENCE [LARGE SCALE GENOMIC DNA]</scope>
    <source>
        <strain evidence="4">28A</strain>
    </source>
</reference>
<reference evidence="3 4" key="1">
    <citation type="journal article" date="2012" name="PLoS Pathog.">
        <title>Diverse lifestyles and strategies of plant pathogenesis encoded in the genomes of eighteen Dothideomycetes fungi.</title>
        <authorList>
            <person name="Ohm R.A."/>
            <person name="Feau N."/>
            <person name="Henrissat B."/>
            <person name="Schoch C.L."/>
            <person name="Horwitz B.A."/>
            <person name="Barry K.W."/>
            <person name="Condon B.J."/>
            <person name="Copeland A.C."/>
            <person name="Dhillon B."/>
            <person name="Glaser F."/>
            <person name="Hesse C.N."/>
            <person name="Kosti I."/>
            <person name="LaButti K."/>
            <person name="Lindquist E.A."/>
            <person name="Lucas S."/>
            <person name="Salamov A.A."/>
            <person name="Bradshaw R.E."/>
            <person name="Ciuffetti L."/>
            <person name="Hamelin R.C."/>
            <person name="Kema G.H.J."/>
            <person name="Lawrence C."/>
            <person name="Scott J.A."/>
            <person name="Spatafora J.W."/>
            <person name="Turgeon B.G."/>
            <person name="de Wit P.J.G.M."/>
            <person name="Zhong S."/>
            <person name="Goodwin S.B."/>
            <person name="Grigoriev I.V."/>
        </authorList>
    </citation>
    <scope>NUCLEOTIDE SEQUENCE [LARGE SCALE GENOMIC DNA]</scope>
    <source>
        <strain evidence="4">28A</strain>
    </source>
</reference>
<keyword evidence="4" id="KW-1185">Reference proteome</keyword>
<dbReference type="GeneID" id="19403110"/>
<keyword evidence="2" id="KW-1133">Transmembrane helix</keyword>
<dbReference type="STRING" id="671987.R0KKI4"/>